<dbReference type="Proteomes" id="UP001470230">
    <property type="component" value="Unassembled WGS sequence"/>
</dbReference>
<name>A0ABR2K7F3_9EUKA</name>
<dbReference type="EMBL" id="JAPFFF010000006">
    <property type="protein sequence ID" value="KAK8886999.1"/>
    <property type="molecule type" value="Genomic_DNA"/>
</dbReference>
<evidence type="ECO:0008006" key="3">
    <source>
        <dbReference type="Google" id="ProtNLM"/>
    </source>
</evidence>
<protein>
    <recommendedName>
        <fullName evidence="3">Surface antigen BspA-like</fullName>
    </recommendedName>
</protein>
<dbReference type="InterPro" id="IPR053139">
    <property type="entry name" value="Surface_bspA-like"/>
</dbReference>
<dbReference type="Pfam" id="PF13306">
    <property type="entry name" value="LRR_5"/>
    <property type="match status" value="2"/>
</dbReference>
<evidence type="ECO:0000313" key="1">
    <source>
        <dbReference type="EMBL" id="KAK8886999.1"/>
    </source>
</evidence>
<gene>
    <name evidence="1" type="ORF">M9Y10_038034</name>
</gene>
<dbReference type="InterPro" id="IPR032675">
    <property type="entry name" value="LRR_dom_sf"/>
</dbReference>
<dbReference type="Gene3D" id="3.80.10.10">
    <property type="entry name" value="Ribonuclease Inhibitor"/>
    <property type="match status" value="3"/>
</dbReference>
<comment type="caution">
    <text evidence="1">The sequence shown here is derived from an EMBL/GenBank/DDBJ whole genome shotgun (WGS) entry which is preliminary data.</text>
</comment>
<evidence type="ECO:0000313" key="2">
    <source>
        <dbReference type="Proteomes" id="UP001470230"/>
    </source>
</evidence>
<organism evidence="1 2">
    <name type="scientific">Tritrichomonas musculus</name>
    <dbReference type="NCBI Taxonomy" id="1915356"/>
    <lineage>
        <taxon>Eukaryota</taxon>
        <taxon>Metamonada</taxon>
        <taxon>Parabasalia</taxon>
        <taxon>Tritrichomonadida</taxon>
        <taxon>Tritrichomonadidae</taxon>
        <taxon>Tritrichomonas</taxon>
    </lineage>
</organism>
<keyword evidence="2" id="KW-1185">Reference proteome</keyword>
<accession>A0ABR2K7F3</accession>
<dbReference type="SUPFAM" id="SSF52058">
    <property type="entry name" value="L domain-like"/>
    <property type="match status" value="1"/>
</dbReference>
<dbReference type="InterPro" id="IPR026906">
    <property type="entry name" value="LRR_5"/>
</dbReference>
<proteinExistence type="predicted"/>
<reference evidence="1 2" key="1">
    <citation type="submission" date="2024-04" db="EMBL/GenBank/DDBJ databases">
        <title>Tritrichomonas musculus Genome.</title>
        <authorList>
            <person name="Alves-Ferreira E."/>
            <person name="Grigg M."/>
            <person name="Lorenzi H."/>
            <person name="Galac M."/>
        </authorList>
    </citation>
    <scope>NUCLEOTIDE SEQUENCE [LARGE SCALE GENOMIC DNA]</scope>
    <source>
        <strain evidence="1 2">EAF2021</strain>
    </source>
</reference>
<dbReference type="PANTHER" id="PTHR45661:SF3">
    <property type="entry name" value="IG-LIKE DOMAIN-CONTAINING PROTEIN"/>
    <property type="match status" value="1"/>
</dbReference>
<dbReference type="PANTHER" id="PTHR45661">
    <property type="entry name" value="SURFACE ANTIGEN"/>
    <property type="match status" value="1"/>
</dbReference>
<sequence>MFSSLEYIRIPSQVTKIGEGTFSYCRRLKKIDFFEKSQLKTICKNGWCRGTAKLTEISIVQNNEKNISNYKDSFIIGKSDLTNEYFDVLLIARRDIQKVAIPSFIRKIGQYAFDECKQIQSIKFSSDSKLKSIDNYAFFNSSLESISIPRKVANIGDFAFSFCNQLKSIEYCQNSKLSLIENYAFSDSSLEKIFIPSYVTRIGKYAFSYCRNFRNVDFADSSELEIIDENAFYMSKSGPN</sequence>